<evidence type="ECO:0000256" key="1">
    <source>
        <dbReference type="SAM" id="MobiDB-lite"/>
    </source>
</evidence>
<dbReference type="PROSITE" id="PS01214">
    <property type="entry name" value="UPF0016"/>
    <property type="match status" value="1"/>
</dbReference>
<sequence length="221" mass="24075">MVRSGSFTRASTSPSLLLSSFPSLPSPVAAPLRRHLTWYRISPSSRNVVRPRASHQFPVVPPTRSGRPCRNRIPGDGVGLRYLGNHSGKATLRSMETRDDDNSLTETKSRSFTTQSCQQSKSPLSDLRKGIELTCLVGLLTFQVSQQAIAGTDFAGVQPTAYIGDLGDLSTGFASAFLLIFFSELGDKTFFIAVYFGITTLLEAASDDGQQTTDEQKEVTY</sequence>
<reference evidence="2 3" key="1">
    <citation type="journal article" date="2014" name="Agronomy (Basel)">
        <title>A Draft Genome Sequence for Ensete ventricosum, the Drought-Tolerant Tree Against Hunger.</title>
        <authorList>
            <person name="Harrison J."/>
            <person name="Moore K.A."/>
            <person name="Paszkiewicz K."/>
            <person name="Jones T."/>
            <person name="Grant M."/>
            <person name="Ambacheew D."/>
            <person name="Muzemil S."/>
            <person name="Studholme D.J."/>
        </authorList>
    </citation>
    <scope>NUCLEOTIDE SEQUENCE [LARGE SCALE GENOMIC DNA]</scope>
</reference>
<organism evidence="2 3">
    <name type="scientific">Ensete ventricosum</name>
    <name type="common">Abyssinian banana</name>
    <name type="synonym">Musa ensete</name>
    <dbReference type="NCBI Taxonomy" id="4639"/>
    <lineage>
        <taxon>Eukaryota</taxon>
        <taxon>Viridiplantae</taxon>
        <taxon>Streptophyta</taxon>
        <taxon>Embryophyta</taxon>
        <taxon>Tracheophyta</taxon>
        <taxon>Spermatophyta</taxon>
        <taxon>Magnoliopsida</taxon>
        <taxon>Liliopsida</taxon>
        <taxon>Zingiberales</taxon>
        <taxon>Musaceae</taxon>
        <taxon>Ensete</taxon>
    </lineage>
</organism>
<dbReference type="AlphaFoldDB" id="A0A444G690"/>
<name>A0A444G690_ENSVE</name>
<evidence type="ECO:0000313" key="2">
    <source>
        <dbReference type="EMBL" id="RRT76758.1"/>
    </source>
</evidence>
<comment type="caution">
    <text evidence="2">The sequence shown here is derived from an EMBL/GenBank/DDBJ whole genome shotgun (WGS) entry which is preliminary data.</text>
</comment>
<gene>
    <name evidence="2" type="ORF">B296_00015702</name>
</gene>
<dbReference type="InterPro" id="IPR049555">
    <property type="entry name" value="GDT1-like_CS"/>
</dbReference>
<feature type="region of interest" description="Disordered" evidence="1">
    <location>
        <begin position="52"/>
        <end position="72"/>
    </location>
</feature>
<accession>A0A444G690</accession>
<dbReference type="Proteomes" id="UP000287651">
    <property type="component" value="Unassembled WGS sequence"/>
</dbReference>
<feature type="region of interest" description="Disordered" evidence="1">
    <location>
        <begin position="96"/>
        <end position="115"/>
    </location>
</feature>
<evidence type="ECO:0000313" key="3">
    <source>
        <dbReference type="Proteomes" id="UP000287651"/>
    </source>
</evidence>
<dbReference type="EMBL" id="AMZH03002109">
    <property type="protein sequence ID" value="RRT76758.1"/>
    <property type="molecule type" value="Genomic_DNA"/>
</dbReference>
<proteinExistence type="predicted"/>
<feature type="compositionally biased region" description="Polar residues" evidence="1">
    <location>
        <begin position="104"/>
        <end position="115"/>
    </location>
</feature>
<protein>
    <submittedName>
        <fullName evidence="2">Uncharacterized protein</fullName>
    </submittedName>
</protein>